<dbReference type="STRING" id="1137284.GCA_001418205_01641"/>
<protein>
    <submittedName>
        <fullName evidence="2">Uncharacterized protein</fullName>
    </submittedName>
</protein>
<reference evidence="3" key="1">
    <citation type="submission" date="2015-08" db="EMBL/GenBank/DDBJ databases">
        <authorList>
            <person name="Varghese N."/>
        </authorList>
    </citation>
    <scope>NUCLEOTIDE SEQUENCE [LARGE SCALE GENOMIC DNA]</scope>
    <source>
        <strain evidence="3">JCM 18476</strain>
    </source>
</reference>
<keyword evidence="1" id="KW-1133">Transmembrane helix</keyword>
<dbReference type="RefSeq" id="WP_055462741.1">
    <property type="nucleotide sequence ID" value="NZ_CYHG01000004.1"/>
</dbReference>
<dbReference type="Proteomes" id="UP000182769">
    <property type="component" value="Unassembled WGS sequence"/>
</dbReference>
<evidence type="ECO:0000313" key="3">
    <source>
        <dbReference type="Proteomes" id="UP000182769"/>
    </source>
</evidence>
<accession>A0A0K6IL06</accession>
<feature type="transmembrane region" description="Helical" evidence="1">
    <location>
        <begin position="43"/>
        <end position="72"/>
    </location>
</feature>
<dbReference type="Pfam" id="PF19942">
    <property type="entry name" value="DUF6404"/>
    <property type="match status" value="1"/>
</dbReference>
<evidence type="ECO:0000313" key="2">
    <source>
        <dbReference type="EMBL" id="CUB03790.1"/>
    </source>
</evidence>
<dbReference type="InterPro" id="IPR045644">
    <property type="entry name" value="DUF6404"/>
</dbReference>
<keyword evidence="1" id="KW-0812">Transmembrane</keyword>
<feature type="transmembrane region" description="Helical" evidence="1">
    <location>
        <begin position="84"/>
        <end position="101"/>
    </location>
</feature>
<sequence>MSFEDKLMKAHAELQAQGVWLSNYKPPMFSLLRMLGIKVPPPYYLGFHLNAIIAFWYFATIIFLVMYFGILGSADTWQTAMDKAAVWGIVYGIGMATFYAFRRRKLPLSDWSSL</sequence>
<organism evidence="2 3">
    <name type="scientific">Marinomonas fungiae</name>
    <dbReference type="NCBI Taxonomy" id="1137284"/>
    <lineage>
        <taxon>Bacteria</taxon>
        <taxon>Pseudomonadati</taxon>
        <taxon>Pseudomonadota</taxon>
        <taxon>Gammaproteobacteria</taxon>
        <taxon>Oceanospirillales</taxon>
        <taxon>Oceanospirillaceae</taxon>
        <taxon>Marinomonas</taxon>
    </lineage>
</organism>
<proteinExistence type="predicted"/>
<dbReference type="OrthoDB" id="7870117at2"/>
<gene>
    <name evidence="2" type="ORF">Ga0061065_104221</name>
</gene>
<dbReference type="EMBL" id="CYHG01000004">
    <property type="protein sequence ID" value="CUB03790.1"/>
    <property type="molecule type" value="Genomic_DNA"/>
</dbReference>
<keyword evidence="3" id="KW-1185">Reference proteome</keyword>
<dbReference type="AlphaFoldDB" id="A0A0K6IL06"/>
<name>A0A0K6IL06_9GAMM</name>
<keyword evidence="1" id="KW-0472">Membrane</keyword>
<evidence type="ECO:0000256" key="1">
    <source>
        <dbReference type="SAM" id="Phobius"/>
    </source>
</evidence>